<evidence type="ECO:0000256" key="5">
    <source>
        <dbReference type="ARBA" id="ARBA00023242"/>
    </source>
</evidence>
<feature type="region of interest" description="Disordered" evidence="6">
    <location>
        <begin position="76"/>
        <end position="104"/>
    </location>
</feature>
<dbReference type="Proteomes" id="UP000193642">
    <property type="component" value="Unassembled WGS sequence"/>
</dbReference>
<evidence type="ECO:0000256" key="3">
    <source>
        <dbReference type="ARBA" id="ARBA00023125"/>
    </source>
</evidence>
<dbReference type="GO" id="GO:0046983">
    <property type="term" value="F:protein dimerization activity"/>
    <property type="evidence" value="ECO:0007669"/>
    <property type="project" value="InterPro"/>
</dbReference>
<evidence type="ECO:0000256" key="6">
    <source>
        <dbReference type="SAM" id="MobiDB-lite"/>
    </source>
</evidence>
<dbReference type="OrthoDB" id="5778525at2759"/>
<comment type="subcellular location">
    <subcellularLocation>
        <location evidence="1">Nucleus</location>
    </subcellularLocation>
</comment>
<dbReference type="Pfam" id="PF00010">
    <property type="entry name" value="HLH"/>
    <property type="match status" value="1"/>
</dbReference>
<evidence type="ECO:0000313" key="8">
    <source>
        <dbReference type="EMBL" id="ORY41614.1"/>
    </source>
</evidence>
<dbReference type="InterPro" id="IPR052207">
    <property type="entry name" value="Max-like/E-box_TFs"/>
</dbReference>
<dbReference type="InterPro" id="IPR011598">
    <property type="entry name" value="bHLH_dom"/>
</dbReference>
<dbReference type="STRING" id="329046.A0A1Y2C3Z8"/>
<keyword evidence="3" id="KW-0238">DNA-binding</keyword>
<dbReference type="PROSITE" id="PS50888">
    <property type="entry name" value="BHLH"/>
    <property type="match status" value="1"/>
</dbReference>
<protein>
    <recommendedName>
        <fullName evidence="7">BHLH domain-containing protein</fullName>
    </recommendedName>
</protein>
<organism evidence="8 9">
    <name type="scientific">Rhizoclosmatium globosum</name>
    <dbReference type="NCBI Taxonomy" id="329046"/>
    <lineage>
        <taxon>Eukaryota</taxon>
        <taxon>Fungi</taxon>
        <taxon>Fungi incertae sedis</taxon>
        <taxon>Chytridiomycota</taxon>
        <taxon>Chytridiomycota incertae sedis</taxon>
        <taxon>Chytridiomycetes</taxon>
        <taxon>Chytridiales</taxon>
        <taxon>Chytriomycetaceae</taxon>
        <taxon>Rhizoclosmatium</taxon>
    </lineage>
</organism>
<dbReference type="SUPFAM" id="SSF47459">
    <property type="entry name" value="HLH, helix-loop-helix DNA-binding domain"/>
    <property type="match status" value="1"/>
</dbReference>
<dbReference type="PANTHER" id="PTHR15741">
    <property type="entry name" value="BASIC HELIX-LOOP-HELIX ZIP TRANSCRIPTION FACTOR"/>
    <property type="match status" value="1"/>
</dbReference>
<dbReference type="EMBL" id="MCGO01000031">
    <property type="protein sequence ID" value="ORY41614.1"/>
    <property type="molecule type" value="Genomic_DNA"/>
</dbReference>
<keyword evidence="4" id="KW-0804">Transcription</keyword>
<dbReference type="InterPro" id="IPR036638">
    <property type="entry name" value="HLH_DNA-bd_sf"/>
</dbReference>
<name>A0A1Y2C3Z8_9FUNG</name>
<dbReference type="GO" id="GO:0000978">
    <property type="term" value="F:RNA polymerase II cis-regulatory region sequence-specific DNA binding"/>
    <property type="evidence" value="ECO:0007669"/>
    <property type="project" value="TreeGrafter"/>
</dbReference>
<evidence type="ECO:0000256" key="4">
    <source>
        <dbReference type="ARBA" id="ARBA00023163"/>
    </source>
</evidence>
<dbReference type="Gene3D" id="4.10.280.10">
    <property type="entry name" value="Helix-loop-helix DNA-binding domain"/>
    <property type="match status" value="1"/>
</dbReference>
<feature type="region of interest" description="Disordered" evidence="6">
    <location>
        <begin position="202"/>
        <end position="237"/>
    </location>
</feature>
<evidence type="ECO:0000259" key="7">
    <source>
        <dbReference type="PROSITE" id="PS50888"/>
    </source>
</evidence>
<evidence type="ECO:0000256" key="1">
    <source>
        <dbReference type="ARBA" id="ARBA00004123"/>
    </source>
</evidence>
<dbReference type="SMART" id="SM00353">
    <property type="entry name" value="HLH"/>
    <property type="match status" value="1"/>
</dbReference>
<keyword evidence="2" id="KW-0805">Transcription regulation</keyword>
<accession>A0A1Y2C3Z8</accession>
<gene>
    <name evidence="8" type="ORF">BCR33DRAFT_718771</name>
</gene>
<dbReference type="AlphaFoldDB" id="A0A1Y2C3Z8"/>
<dbReference type="GO" id="GO:0000981">
    <property type="term" value="F:DNA-binding transcription factor activity, RNA polymerase II-specific"/>
    <property type="evidence" value="ECO:0007669"/>
    <property type="project" value="TreeGrafter"/>
</dbReference>
<feature type="domain" description="BHLH" evidence="7">
    <location>
        <begin position="312"/>
        <end position="372"/>
    </location>
</feature>
<feature type="compositionally biased region" description="Low complexity" evidence="6">
    <location>
        <begin position="250"/>
        <end position="264"/>
    </location>
</feature>
<feature type="compositionally biased region" description="Low complexity" evidence="6">
    <location>
        <begin position="281"/>
        <end position="309"/>
    </location>
</feature>
<proteinExistence type="predicted"/>
<feature type="region of interest" description="Disordered" evidence="6">
    <location>
        <begin position="250"/>
        <end position="309"/>
    </location>
</feature>
<comment type="caution">
    <text evidence="8">The sequence shown here is derived from an EMBL/GenBank/DDBJ whole genome shotgun (WGS) entry which is preliminary data.</text>
</comment>
<evidence type="ECO:0000256" key="2">
    <source>
        <dbReference type="ARBA" id="ARBA00023015"/>
    </source>
</evidence>
<feature type="compositionally biased region" description="Low complexity" evidence="6">
    <location>
        <begin position="76"/>
        <end position="89"/>
    </location>
</feature>
<keyword evidence="5" id="KW-0539">Nucleus</keyword>
<keyword evidence="9" id="KW-1185">Reference proteome</keyword>
<sequence length="387" mass="42107">MQDDLFNFYELFGDGGSSSTDEPLLSTDDHVMFSQFLDNLGGGGVSNSSTAAFDWTTGSGSSSEAPLLAQLFPATTSTTTSPTLPQQHQQHQHQQRKRSVDTSASLSIPAAFLSDPPPPATSLLSSSLPKRLKSDLNFPHSHSHSQSQAAAFADMLPFFHSQSQQMPQVHIMPPSFNPLYSTSSILPPSSLMQHHYAATYNNQHHQQHHHHHQQFMPSNHHEGLPTPSPPMHSDPLFKIEPVSHVPALAALPSSALRPTSSSDAPAPKRRGGRKPKDSDSIDTSSTASSTTTTSANASSTTTKKQSLLSTQEKKQNHILAEQRRRQLIRDALKELTLLVPGLRPPIEGSETSTDGSSRVEILEGSRAFIERLKQENEVMRGLIAATD</sequence>
<dbReference type="PANTHER" id="PTHR15741:SF27">
    <property type="entry name" value="TRANSCRIPTION FACTOR AP-4"/>
    <property type="match status" value="1"/>
</dbReference>
<evidence type="ECO:0000313" key="9">
    <source>
        <dbReference type="Proteomes" id="UP000193642"/>
    </source>
</evidence>
<dbReference type="GO" id="GO:0005634">
    <property type="term" value="C:nucleus"/>
    <property type="evidence" value="ECO:0007669"/>
    <property type="project" value="UniProtKB-SubCell"/>
</dbReference>
<reference evidence="8 9" key="1">
    <citation type="submission" date="2016-07" db="EMBL/GenBank/DDBJ databases">
        <title>Pervasive Adenine N6-methylation of Active Genes in Fungi.</title>
        <authorList>
            <consortium name="DOE Joint Genome Institute"/>
            <person name="Mondo S.J."/>
            <person name="Dannebaum R.O."/>
            <person name="Kuo R.C."/>
            <person name="Labutti K."/>
            <person name="Haridas S."/>
            <person name="Kuo A."/>
            <person name="Salamov A."/>
            <person name="Ahrendt S.R."/>
            <person name="Lipzen A."/>
            <person name="Sullivan W."/>
            <person name="Andreopoulos W.B."/>
            <person name="Clum A."/>
            <person name="Lindquist E."/>
            <person name="Daum C."/>
            <person name="Ramamoorthy G.K."/>
            <person name="Gryganskyi A."/>
            <person name="Culley D."/>
            <person name="Magnuson J.K."/>
            <person name="James T.Y."/>
            <person name="O'Malley M.A."/>
            <person name="Stajich J.E."/>
            <person name="Spatafora J.W."/>
            <person name="Visel A."/>
            <person name="Grigoriev I.V."/>
        </authorList>
    </citation>
    <scope>NUCLEOTIDE SEQUENCE [LARGE SCALE GENOMIC DNA]</scope>
    <source>
        <strain evidence="8 9">JEL800</strain>
    </source>
</reference>